<reference evidence="2 5" key="3">
    <citation type="submission" date="2019-12" db="EMBL/GenBank/DDBJ databases">
        <title>Draft Genome Sequences of Six Type Strains of the Genus Massilia.</title>
        <authorList>
            <person name="Miess H."/>
            <person name="Frediansyah A."/>
            <person name="Goeker M."/>
            <person name="Gross H."/>
        </authorList>
    </citation>
    <scope>NUCLEOTIDE SEQUENCE [LARGE SCALE GENOMIC DNA]</scope>
    <source>
        <strain evidence="2 5">DSM 26639</strain>
    </source>
</reference>
<evidence type="ECO:0000313" key="2">
    <source>
        <dbReference type="EMBL" id="QGZ39832.1"/>
    </source>
</evidence>
<dbReference type="Gene3D" id="1.20.1260.10">
    <property type="match status" value="1"/>
</dbReference>
<dbReference type="RefSeq" id="WP_145874522.1">
    <property type="nucleotide sequence ID" value="NZ_CP046904.1"/>
</dbReference>
<evidence type="ECO:0000259" key="1">
    <source>
        <dbReference type="PROSITE" id="PS50905"/>
    </source>
</evidence>
<dbReference type="AlphaFoldDB" id="A0A562PWE6"/>
<feature type="domain" description="Ferritin-like diiron" evidence="1">
    <location>
        <begin position="3"/>
        <end position="135"/>
    </location>
</feature>
<dbReference type="PROSITE" id="PS50905">
    <property type="entry name" value="FERRITIN_LIKE"/>
    <property type="match status" value="1"/>
</dbReference>
<dbReference type="Proteomes" id="UP000315112">
    <property type="component" value="Unassembled WGS sequence"/>
</dbReference>
<dbReference type="GO" id="GO:0016491">
    <property type="term" value="F:oxidoreductase activity"/>
    <property type="evidence" value="ECO:0007669"/>
    <property type="project" value="InterPro"/>
</dbReference>
<name>A0A562PWE6_9BURK</name>
<dbReference type="Proteomes" id="UP000437862">
    <property type="component" value="Chromosome"/>
</dbReference>
<protein>
    <submittedName>
        <fullName evidence="3">Rubrerythrin</fullName>
    </submittedName>
</protein>
<gene>
    <name evidence="2" type="ORF">GO485_12740</name>
    <name evidence="3" type="ORF">IP92_02147</name>
</gene>
<dbReference type="Pfam" id="PF02915">
    <property type="entry name" value="Rubrerythrin"/>
    <property type="match status" value="1"/>
</dbReference>
<sequence>MADTPDSITLKNLQTAFAAEAMAHLKYRYFAKLARAAGAPEIARLFEETAEQEVLHAFGHLDLLYPRDRTTPARALALALESEQHEYEEMYPEFRAAALAEGERLAAGEFDEQIGESAEHAAAFRRMLETAAKRFGALANVEERHASGYRAALARHLDE</sequence>
<reference evidence="3" key="2">
    <citation type="submission" date="2019-07" db="EMBL/GenBank/DDBJ databases">
        <authorList>
            <person name="Whitman W."/>
            <person name="Huntemann M."/>
            <person name="Clum A."/>
            <person name="Pillay M."/>
            <person name="Palaniappan K."/>
            <person name="Varghese N."/>
            <person name="Mikhailova N."/>
            <person name="Stamatis D."/>
            <person name="Reddy T."/>
            <person name="Daum C."/>
            <person name="Shapiro N."/>
            <person name="Ivanova N."/>
            <person name="Kyrpides N."/>
            <person name="Woyke T."/>
        </authorList>
    </citation>
    <scope>NUCLEOTIDE SEQUENCE</scope>
    <source>
        <strain evidence="3">CGMCC 1.10685</strain>
    </source>
</reference>
<dbReference type="EMBL" id="CP046904">
    <property type="protein sequence ID" value="QGZ39832.1"/>
    <property type="molecule type" value="Genomic_DNA"/>
</dbReference>
<dbReference type="InterPro" id="IPR009078">
    <property type="entry name" value="Ferritin-like_SF"/>
</dbReference>
<dbReference type="GO" id="GO:0046872">
    <property type="term" value="F:metal ion binding"/>
    <property type="evidence" value="ECO:0007669"/>
    <property type="project" value="InterPro"/>
</dbReference>
<dbReference type="PANTHER" id="PTHR33746">
    <property type="entry name" value="RUBRERYTHRIN"/>
    <property type="match status" value="1"/>
</dbReference>
<proteinExistence type="predicted"/>
<keyword evidence="5" id="KW-1185">Reference proteome</keyword>
<dbReference type="CDD" id="cd01041">
    <property type="entry name" value="Rubrerythrin"/>
    <property type="match status" value="1"/>
</dbReference>
<dbReference type="InterPro" id="IPR012347">
    <property type="entry name" value="Ferritin-like"/>
</dbReference>
<evidence type="ECO:0000313" key="5">
    <source>
        <dbReference type="Proteomes" id="UP000437862"/>
    </source>
</evidence>
<organism evidence="3 4">
    <name type="scientific">Pseudoduganella flava</name>
    <dbReference type="NCBI Taxonomy" id="871742"/>
    <lineage>
        <taxon>Bacteria</taxon>
        <taxon>Pseudomonadati</taxon>
        <taxon>Pseudomonadota</taxon>
        <taxon>Betaproteobacteria</taxon>
        <taxon>Burkholderiales</taxon>
        <taxon>Oxalobacteraceae</taxon>
        <taxon>Telluria group</taxon>
        <taxon>Pseudoduganella</taxon>
    </lineage>
</organism>
<evidence type="ECO:0000313" key="4">
    <source>
        <dbReference type="Proteomes" id="UP000315112"/>
    </source>
</evidence>
<accession>A0A562PWE6</accession>
<dbReference type="InterPro" id="IPR052753">
    <property type="entry name" value="Rbr2/Nigerythrin"/>
</dbReference>
<dbReference type="OrthoDB" id="9799749at2"/>
<dbReference type="PANTHER" id="PTHR33746:SF4">
    <property type="entry name" value="RUBRERYTHRIN"/>
    <property type="match status" value="1"/>
</dbReference>
<dbReference type="SUPFAM" id="SSF47240">
    <property type="entry name" value="Ferritin-like"/>
    <property type="match status" value="1"/>
</dbReference>
<evidence type="ECO:0000313" key="3">
    <source>
        <dbReference type="EMBL" id="TWI48754.1"/>
    </source>
</evidence>
<dbReference type="EMBL" id="VLKW01000003">
    <property type="protein sequence ID" value="TWI48754.1"/>
    <property type="molecule type" value="Genomic_DNA"/>
</dbReference>
<dbReference type="InterPro" id="IPR003251">
    <property type="entry name" value="Rr_diiron-bd_dom"/>
</dbReference>
<reference evidence="3 4" key="1">
    <citation type="journal article" date="2015" name="Stand. Genomic Sci.">
        <title>Genomic Encyclopedia of Bacterial and Archaeal Type Strains, Phase III: the genomes of soil and plant-associated and newly described type strains.</title>
        <authorList>
            <person name="Whitman W.B."/>
            <person name="Woyke T."/>
            <person name="Klenk H.P."/>
            <person name="Zhou Y."/>
            <person name="Lilburn T.G."/>
            <person name="Beck B.J."/>
            <person name="De Vos P."/>
            <person name="Vandamme P."/>
            <person name="Eisen J.A."/>
            <person name="Garrity G."/>
            <person name="Hugenholtz P."/>
            <person name="Kyrpides N.C."/>
        </authorList>
    </citation>
    <scope>NUCLEOTIDE SEQUENCE [LARGE SCALE GENOMIC DNA]</scope>
    <source>
        <strain evidence="3 4">CGMCC 1.10685</strain>
    </source>
</reference>
<dbReference type="InterPro" id="IPR009040">
    <property type="entry name" value="Ferritin-like_diiron"/>
</dbReference>